<dbReference type="InterPro" id="IPR003140">
    <property type="entry name" value="PLipase/COase/thioEstase"/>
</dbReference>
<accession>Q9SSS1</accession>
<dbReference type="SUPFAM" id="SSF53474">
    <property type="entry name" value="alpha/beta-Hydrolases"/>
    <property type="match status" value="1"/>
</dbReference>
<proteinExistence type="predicted"/>
<evidence type="ECO:0000259" key="1">
    <source>
        <dbReference type="Pfam" id="PF02230"/>
    </source>
</evidence>
<dbReference type="EMBL" id="AC008016">
    <property type="protein sequence ID" value="AAD55623.1"/>
    <property type="molecule type" value="Genomic_DNA"/>
</dbReference>
<dbReference type="PANTHER" id="PTHR46234">
    <property type="entry name" value="ALPHA/BETA-HYDROLASES SUPERFAMILY PROTEIN"/>
    <property type="match status" value="1"/>
</dbReference>
<reference evidence="2" key="1">
    <citation type="submission" date="1999-09" db="EMBL/GenBank/DDBJ databases">
        <title>Arabidopsis thaliana chromosome 1 BAC F6D8 sequence.</title>
        <authorList>
            <person name="Vysotskaia V.S."/>
            <person name="Schwartz J.R."/>
            <person name="Yu G."/>
            <person name="Toriumi M."/>
            <person name="Lenz C."/>
            <person name="Liu S."/>
            <person name="Lee J.M."/>
            <person name="Li J."/>
            <person name="Gonzalez A."/>
            <person name="Liu A."/>
            <person name="Liu K."/>
            <person name="Mukharsky N."/>
            <person name="Sakano H."/>
            <person name="Vaysberg M."/>
            <person name="Chin C."/>
            <person name="Choi E."/>
            <person name="Chiou J."/>
            <person name="Altafi H."/>
            <person name="Araujo R."/>
            <person name="Brooks S."/>
            <person name="Buehler E."/>
            <person name="Chao Q."/>
            <person name="Conn L."/>
            <person name="Conway A.B."/>
            <person name="Dunn P."/>
            <person name="Hansen N."/>
            <person name="Howng B."/>
            <person name="Huizar L."/>
            <person name="Khan S."/>
            <person name="Kim C."/>
            <person name="Palm C."/>
            <person name="Rowley D."/>
            <person name="Shinn P."/>
            <person name="Walker M."/>
            <person name="Davis R.W."/>
            <person name="Ecker J.R."/>
            <person name="Federspiel N.A."/>
            <person name="Theologis A."/>
        </authorList>
    </citation>
    <scope>NUCLEOTIDE SEQUENCE</scope>
</reference>
<protein>
    <submittedName>
        <fullName evidence="2">F6D8.8 protein</fullName>
    </submittedName>
</protein>
<dbReference type="PIR" id="A96568">
    <property type="entry name" value="A96568"/>
</dbReference>
<dbReference type="AlphaFoldDB" id="Q9SSS1"/>
<dbReference type="ExpressionAtlas" id="Q9SSS1">
    <property type="expression patterns" value="baseline and differential"/>
</dbReference>
<dbReference type="Pfam" id="PF02230">
    <property type="entry name" value="Abhydrolase_2"/>
    <property type="match status" value="1"/>
</dbReference>
<feature type="domain" description="Phospholipase/carboxylesterase/thioesterase" evidence="1">
    <location>
        <begin position="19"/>
        <end position="153"/>
    </location>
</feature>
<organism evidence="2">
    <name type="scientific">Arabidopsis thaliana</name>
    <name type="common">Mouse-ear cress</name>
    <dbReference type="NCBI Taxonomy" id="3702"/>
    <lineage>
        <taxon>Eukaryota</taxon>
        <taxon>Viridiplantae</taxon>
        <taxon>Streptophyta</taxon>
        <taxon>Embryophyta</taxon>
        <taxon>Tracheophyta</taxon>
        <taxon>Spermatophyta</taxon>
        <taxon>Magnoliopsida</taxon>
        <taxon>eudicotyledons</taxon>
        <taxon>Gunneridae</taxon>
        <taxon>Pentapetalae</taxon>
        <taxon>rosids</taxon>
        <taxon>malvids</taxon>
        <taxon>Brassicales</taxon>
        <taxon>Brassicaceae</taxon>
        <taxon>Camelineae</taxon>
        <taxon>Arabidopsis</taxon>
    </lineage>
</organism>
<dbReference type="GO" id="GO:0016787">
    <property type="term" value="F:hydrolase activity"/>
    <property type="evidence" value="ECO:0007669"/>
    <property type="project" value="InterPro"/>
</dbReference>
<dbReference type="InterPro" id="IPR029058">
    <property type="entry name" value="AB_hydrolase_fold"/>
</dbReference>
<gene>
    <name evidence="2" type="primary">F6D8.8</name>
</gene>
<name>Q9SSS1_ARATH</name>
<dbReference type="ESTHER" id="arath-AT1G52695">
    <property type="family name" value="LYsophospholipase_carboxylesterase"/>
</dbReference>
<dbReference type="Gene3D" id="3.40.50.1820">
    <property type="entry name" value="alpha/beta hydrolase"/>
    <property type="match status" value="1"/>
</dbReference>
<evidence type="ECO:0000313" key="2">
    <source>
        <dbReference type="EMBL" id="AAD55623.1"/>
    </source>
</evidence>
<reference key="2">
    <citation type="journal article" date="2000" name="Nature">
        <title>Sequence and analysis of chromosome 1 of the plant Arabidopsis thaliana.</title>
        <authorList>
            <person name="Theologis A."/>
            <person name="Ecker J.R."/>
            <person name="Palm C.J."/>
            <person name="Federspiel N.A."/>
            <person name="Kaul S."/>
            <person name="White O."/>
            <person name="Alonso J."/>
            <person name="Altafi H."/>
            <person name="Araujo R."/>
            <person name="Bowman C.L."/>
            <person name="Brooks S.Y."/>
            <person name="Buehler E."/>
            <person name="Chan A."/>
            <person name="Chao Q."/>
            <person name="Chen H."/>
            <person name="Cheuk R.F."/>
            <person name="Chin C.W."/>
            <person name="Chung M.K."/>
            <person name="Conn L."/>
            <person name="Conway A.B."/>
            <person name="Conway A.R."/>
            <person name="Creasy T.H."/>
            <person name="Dewar K."/>
            <person name="Dunn P."/>
            <person name="Etgu P."/>
            <person name="Feldblyum T.V."/>
            <person name="Feng J."/>
            <person name="Fong B."/>
            <person name="Fujii C.Y."/>
            <person name="Gill J.E."/>
            <person name="Goldsmith A.D."/>
            <person name="Haas B."/>
            <person name="Hansen N.F."/>
            <person name="Hughes B."/>
            <person name="Huizar L."/>
            <person name="Hunter J.L."/>
            <person name="Jenkins J."/>
            <person name="Johnson-Hopson C."/>
            <person name="Khan S."/>
            <person name="Khaykin E."/>
            <person name="Kim C.J."/>
            <person name="Koo H.L."/>
            <person name="Kremenetskaia I."/>
            <person name="Kurtz D.B."/>
            <person name="Kwan A."/>
            <person name="Lam B."/>
            <person name="Langin-Hooper S."/>
            <person name="Lee A."/>
            <person name="Lee J.M."/>
            <person name="Lenz C.A."/>
            <person name="Li J.H."/>
            <person name="Li Y."/>
            <person name="Lin X."/>
            <person name="Liu S.X."/>
            <person name="Liu Z.A."/>
            <person name="Luros J.S."/>
            <person name="Maiti R."/>
            <person name="Marziali A."/>
            <person name="Militscher J."/>
            <person name="Miranda M."/>
            <person name="Nguyen M."/>
            <person name="Nierman W.C."/>
            <person name="Osborne B.I."/>
            <person name="Pai G."/>
            <person name="Peterson J."/>
            <person name="Pham P.K."/>
            <person name="Rizzo M."/>
            <person name="Rooney T."/>
            <person name="Rowley D."/>
            <person name="Sakano H."/>
            <person name="Salzberg S.L."/>
            <person name="Schwartz J.R."/>
            <person name="Shinn P."/>
            <person name="Southwick A.M."/>
            <person name="Sun H."/>
            <person name="Tallon L.J."/>
            <person name="Tambunga G."/>
            <person name="Toriumi M.J."/>
            <person name="Town C.D."/>
            <person name="Utterback T."/>
            <person name="Van Aken S."/>
            <person name="Vaysberg M."/>
            <person name="Vysotskaia V.S."/>
            <person name="Walker M."/>
            <person name="Wu D."/>
            <person name="Yu G."/>
            <person name="Fraser C.M."/>
            <person name="Venter J.C."/>
            <person name="Davis R.W."/>
        </authorList>
    </citation>
    <scope>NUCLEOTIDE SEQUENCE [LARGE SCALE GENOMIC DNA]</scope>
    <source>
        <strain>cv. Columbia</strain>
    </source>
</reference>
<sequence>MASGSINVSGLEFGQINTVYPTGIHKATIVWLHDVGNTGFNSLEPLQNLRLPNIKWICPTAPRRRVTSLGGEITNAWCDIAKVSENMQDDFGTLNYVNEYITSLFSNEPQNVIKGVAGLGLGAAQALYYTSCYAFGWVPINPQIVIGINGWLPGWRCADSLRMAGFPTLFKQCGGSKHRLLHSFFFFFDYYFLNIHH</sequence>